<dbReference type="AlphaFoldDB" id="A0A9X1ZSZ4"/>
<name>A0A9X1ZSZ4_9FLAO</name>
<organism evidence="3 4">
    <name type="scientific">Zunongwangia pacifica</name>
    <dbReference type="NCBI Taxonomy" id="2911062"/>
    <lineage>
        <taxon>Bacteria</taxon>
        <taxon>Pseudomonadati</taxon>
        <taxon>Bacteroidota</taxon>
        <taxon>Flavobacteriia</taxon>
        <taxon>Flavobacteriales</taxon>
        <taxon>Flavobacteriaceae</taxon>
        <taxon>Zunongwangia</taxon>
    </lineage>
</organism>
<dbReference type="SUPFAM" id="SSF82771">
    <property type="entry name" value="GIY-YIG endonuclease"/>
    <property type="match status" value="1"/>
</dbReference>
<proteinExistence type="inferred from homology"/>
<accession>A0A9X1ZSZ4</accession>
<evidence type="ECO:0000259" key="2">
    <source>
        <dbReference type="PROSITE" id="PS50164"/>
    </source>
</evidence>
<gene>
    <name evidence="3" type="ORF">L1967_06285</name>
</gene>
<dbReference type="InterPro" id="IPR000305">
    <property type="entry name" value="GIY-YIG_endonuc"/>
</dbReference>
<evidence type="ECO:0000313" key="4">
    <source>
        <dbReference type="Proteomes" id="UP001139521"/>
    </source>
</evidence>
<evidence type="ECO:0000256" key="1">
    <source>
        <dbReference type="ARBA" id="ARBA00007435"/>
    </source>
</evidence>
<dbReference type="PROSITE" id="PS50164">
    <property type="entry name" value="GIY_YIG"/>
    <property type="match status" value="1"/>
</dbReference>
<dbReference type="SMART" id="SM00465">
    <property type="entry name" value="GIYc"/>
    <property type="match status" value="1"/>
</dbReference>
<comment type="similarity">
    <text evidence="1">Belongs to the UPF0213 family.</text>
</comment>
<protein>
    <submittedName>
        <fullName evidence="3">GIY-YIG nuclease family protein</fullName>
    </submittedName>
</protein>
<dbReference type="EMBL" id="JAKHSK010000007">
    <property type="protein sequence ID" value="MCL6217903.1"/>
    <property type="molecule type" value="Genomic_DNA"/>
</dbReference>
<dbReference type="PANTHER" id="PTHR34477:SF5">
    <property type="entry name" value="BSL5627 PROTEIN"/>
    <property type="match status" value="1"/>
</dbReference>
<dbReference type="Proteomes" id="UP001139521">
    <property type="component" value="Unassembled WGS sequence"/>
</dbReference>
<comment type="caution">
    <text evidence="3">The sequence shown here is derived from an EMBL/GenBank/DDBJ whole genome shotgun (WGS) entry which is preliminary data.</text>
</comment>
<keyword evidence="4" id="KW-1185">Reference proteome</keyword>
<feature type="domain" description="GIY-YIG" evidence="2">
    <location>
        <begin position="2"/>
        <end position="81"/>
    </location>
</feature>
<dbReference type="Pfam" id="PF01541">
    <property type="entry name" value="GIY-YIG"/>
    <property type="match status" value="1"/>
</dbReference>
<sequence>MNEYYTYITCNSSKLTFYIGVTNNLNKRLSQHYEDSIKERMSFAGKYNCYNLIYFEVFHSIDEAIAREKQLKKWSRAKKENLIRLKNPNLEFLKLH</sequence>
<dbReference type="InterPro" id="IPR050190">
    <property type="entry name" value="UPF0213_domain"/>
</dbReference>
<evidence type="ECO:0000313" key="3">
    <source>
        <dbReference type="EMBL" id="MCL6217903.1"/>
    </source>
</evidence>
<dbReference type="CDD" id="cd10448">
    <property type="entry name" value="GIY-YIG_unchar_3"/>
    <property type="match status" value="1"/>
</dbReference>
<dbReference type="InterPro" id="IPR035901">
    <property type="entry name" value="GIY-YIG_endonuc_sf"/>
</dbReference>
<dbReference type="PANTHER" id="PTHR34477">
    <property type="entry name" value="UPF0213 PROTEIN YHBQ"/>
    <property type="match status" value="1"/>
</dbReference>
<reference evidence="3" key="1">
    <citation type="submission" date="2022-01" db="EMBL/GenBank/DDBJ databases">
        <title>Genome sequencing of Zunongwangia sp. M21534 genome.</title>
        <authorList>
            <person name="Chen Y."/>
            <person name="Dong C."/>
            <person name="Shao Z."/>
        </authorList>
    </citation>
    <scope>NUCLEOTIDE SEQUENCE</scope>
    <source>
        <strain evidence="3">MCCC M21534</strain>
    </source>
</reference>
<dbReference type="Gene3D" id="3.40.1440.10">
    <property type="entry name" value="GIY-YIG endonuclease"/>
    <property type="match status" value="1"/>
</dbReference>
<dbReference type="RefSeq" id="WP_249600881.1">
    <property type="nucleotide sequence ID" value="NZ_JAKHSK010000007.1"/>
</dbReference>